<accession>A0A2K3KC33</accession>
<name>A0A2K3KC33_TRIPR</name>
<organism evidence="2 3">
    <name type="scientific">Trifolium pratense</name>
    <name type="common">Red clover</name>
    <dbReference type="NCBI Taxonomy" id="57577"/>
    <lineage>
        <taxon>Eukaryota</taxon>
        <taxon>Viridiplantae</taxon>
        <taxon>Streptophyta</taxon>
        <taxon>Embryophyta</taxon>
        <taxon>Tracheophyta</taxon>
        <taxon>Spermatophyta</taxon>
        <taxon>Magnoliopsida</taxon>
        <taxon>eudicotyledons</taxon>
        <taxon>Gunneridae</taxon>
        <taxon>Pentapetalae</taxon>
        <taxon>rosids</taxon>
        <taxon>fabids</taxon>
        <taxon>Fabales</taxon>
        <taxon>Fabaceae</taxon>
        <taxon>Papilionoideae</taxon>
        <taxon>50 kb inversion clade</taxon>
        <taxon>NPAAA clade</taxon>
        <taxon>Hologalegina</taxon>
        <taxon>IRL clade</taxon>
        <taxon>Trifolieae</taxon>
        <taxon>Trifolium</taxon>
    </lineage>
</organism>
<feature type="compositionally biased region" description="Basic and acidic residues" evidence="1">
    <location>
        <begin position="22"/>
        <end position="32"/>
    </location>
</feature>
<feature type="compositionally biased region" description="Gly residues" evidence="1">
    <location>
        <begin position="1"/>
        <end position="11"/>
    </location>
</feature>
<feature type="non-terminal residue" evidence="2">
    <location>
        <position position="1"/>
    </location>
</feature>
<proteinExistence type="predicted"/>
<protein>
    <submittedName>
        <fullName evidence="2">Uncharacterized protein</fullName>
    </submittedName>
</protein>
<reference evidence="2 3" key="1">
    <citation type="journal article" date="2014" name="Am. J. Bot.">
        <title>Genome assembly and annotation for red clover (Trifolium pratense; Fabaceae).</title>
        <authorList>
            <person name="Istvanek J."/>
            <person name="Jaros M."/>
            <person name="Krenek A."/>
            <person name="Repkova J."/>
        </authorList>
    </citation>
    <scope>NUCLEOTIDE SEQUENCE [LARGE SCALE GENOMIC DNA]</scope>
    <source>
        <strain evidence="3">cv. Tatra</strain>
        <tissue evidence="2">Young leaves</tissue>
    </source>
</reference>
<evidence type="ECO:0000256" key="1">
    <source>
        <dbReference type="SAM" id="MobiDB-lite"/>
    </source>
</evidence>
<gene>
    <name evidence="2" type="ORF">L195_g061806</name>
</gene>
<dbReference type="EMBL" id="ASHM01158835">
    <property type="protein sequence ID" value="PNX63809.1"/>
    <property type="molecule type" value="Genomic_DNA"/>
</dbReference>
<sequence length="32" mass="3237">ATSGGAMGLHGSGQATVSGRNCDGEMEMRPRD</sequence>
<reference evidence="2 3" key="2">
    <citation type="journal article" date="2017" name="Front. Plant Sci.">
        <title>Gene Classification and Mining of Molecular Markers Useful in Red Clover (Trifolium pratense) Breeding.</title>
        <authorList>
            <person name="Istvanek J."/>
            <person name="Dluhosova J."/>
            <person name="Dluhos P."/>
            <person name="Patkova L."/>
            <person name="Nedelnik J."/>
            <person name="Repkova J."/>
        </authorList>
    </citation>
    <scope>NUCLEOTIDE SEQUENCE [LARGE SCALE GENOMIC DNA]</scope>
    <source>
        <strain evidence="3">cv. Tatra</strain>
        <tissue evidence="2">Young leaves</tissue>
    </source>
</reference>
<dbReference type="Proteomes" id="UP000236291">
    <property type="component" value="Unassembled WGS sequence"/>
</dbReference>
<evidence type="ECO:0000313" key="3">
    <source>
        <dbReference type="Proteomes" id="UP000236291"/>
    </source>
</evidence>
<evidence type="ECO:0000313" key="2">
    <source>
        <dbReference type="EMBL" id="PNX63809.1"/>
    </source>
</evidence>
<feature type="region of interest" description="Disordered" evidence="1">
    <location>
        <begin position="1"/>
        <end position="32"/>
    </location>
</feature>
<comment type="caution">
    <text evidence="2">The sequence shown here is derived from an EMBL/GenBank/DDBJ whole genome shotgun (WGS) entry which is preliminary data.</text>
</comment>
<dbReference type="AlphaFoldDB" id="A0A2K3KC33"/>